<dbReference type="GO" id="GO:0005789">
    <property type="term" value="C:endoplasmic reticulum membrane"/>
    <property type="evidence" value="ECO:0007669"/>
    <property type="project" value="TreeGrafter"/>
</dbReference>
<feature type="signal peptide" evidence="1">
    <location>
        <begin position="1"/>
        <end position="27"/>
    </location>
</feature>
<protein>
    <submittedName>
        <fullName evidence="3">Uncharacterized protein</fullName>
    </submittedName>
</protein>
<dbReference type="PANTHER" id="PTHR15949">
    <property type="entry name" value="TESTIS-EXPRESSED PROTEIN 264"/>
    <property type="match status" value="1"/>
</dbReference>
<keyword evidence="2" id="KW-1185">Reference proteome</keyword>
<dbReference type="WBParaSite" id="jg12202.1">
    <property type="protein sequence ID" value="jg12202.1"/>
    <property type="gene ID" value="jg12202"/>
</dbReference>
<keyword evidence="1" id="KW-0732">Signal</keyword>
<evidence type="ECO:0000313" key="3">
    <source>
        <dbReference type="WBParaSite" id="jg12202.1"/>
    </source>
</evidence>
<name>A0A915CSM3_9BILA</name>
<proteinExistence type="predicted"/>
<dbReference type="GO" id="GO:0106300">
    <property type="term" value="P:protein-DNA covalent cross-linking repair"/>
    <property type="evidence" value="ECO:0007669"/>
    <property type="project" value="TreeGrafter"/>
</dbReference>
<sequence>MGSSHMMLPSNVVCLSFVYWITCFVGCHNLPRSVFEKIWVFRRCTHRGAGRSAYTVRQYYRILQILCGWKMQAGIFYDNGDTQQMAAVGCVFESSGNQLFQANYAMQLTRWGFEQMVLPKVEKAIHSQQKSMSGCFANLALIRKRDQMKTFSKQMAAVGCVFESSGNQLFQANYAMQLTRWGFEQMVLPKVEKAIHSQQKSMSGCFANLALIRKGTR</sequence>
<evidence type="ECO:0000256" key="1">
    <source>
        <dbReference type="SAM" id="SignalP"/>
    </source>
</evidence>
<dbReference type="Proteomes" id="UP000887574">
    <property type="component" value="Unplaced"/>
</dbReference>
<organism evidence="2 3">
    <name type="scientific">Ditylenchus dipsaci</name>
    <dbReference type="NCBI Taxonomy" id="166011"/>
    <lineage>
        <taxon>Eukaryota</taxon>
        <taxon>Metazoa</taxon>
        <taxon>Ecdysozoa</taxon>
        <taxon>Nematoda</taxon>
        <taxon>Chromadorea</taxon>
        <taxon>Rhabditida</taxon>
        <taxon>Tylenchina</taxon>
        <taxon>Tylenchomorpha</taxon>
        <taxon>Sphaerularioidea</taxon>
        <taxon>Anguinidae</taxon>
        <taxon>Anguininae</taxon>
        <taxon>Ditylenchus</taxon>
    </lineage>
</organism>
<dbReference type="PANTHER" id="PTHR15949:SF3">
    <property type="entry name" value="TESTIS-EXPRESSED PROTEIN 264"/>
    <property type="match status" value="1"/>
</dbReference>
<feature type="chain" id="PRO_5036964235" evidence="1">
    <location>
        <begin position="28"/>
        <end position="217"/>
    </location>
</feature>
<dbReference type="GO" id="GO:0005657">
    <property type="term" value="C:replication fork"/>
    <property type="evidence" value="ECO:0007669"/>
    <property type="project" value="TreeGrafter"/>
</dbReference>
<dbReference type="AlphaFoldDB" id="A0A915CSM3"/>
<evidence type="ECO:0000313" key="2">
    <source>
        <dbReference type="Proteomes" id="UP000887574"/>
    </source>
</evidence>
<dbReference type="GO" id="GO:0061709">
    <property type="term" value="P:reticulophagy"/>
    <property type="evidence" value="ECO:0007669"/>
    <property type="project" value="TreeGrafter"/>
</dbReference>
<dbReference type="GO" id="GO:0005634">
    <property type="term" value="C:nucleus"/>
    <property type="evidence" value="ECO:0007669"/>
    <property type="project" value="TreeGrafter"/>
</dbReference>
<accession>A0A915CSM3</accession>
<dbReference type="GO" id="GO:0000421">
    <property type="term" value="C:autophagosome membrane"/>
    <property type="evidence" value="ECO:0007669"/>
    <property type="project" value="TreeGrafter"/>
</dbReference>
<reference evidence="3" key="1">
    <citation type="submission" date="2022-11" db="UniProtKB">
        <authorList>
            <consortium name="WormBaseParasite"/>
        </authorList>
    </citation>
    <scope>IDENTIFICATION</scope>
</reference>